<evidence type="ECO:0000256" key="3">
    <source>
        <dbReference type="ARBA" id="ARBA00022475"/>
    </source>
</evidence>
<dbReference type="EMBL" id="SGVY01000015">
    <property type="protein sequence ID" value="TFH81906.1"/>
    <property type="molecule type" value="Genomic_DNA"/>
</dbReference>
<dbReference type="OrthoDB" id="9770347at2"/>
<sequence length="482" mass="55038">MAETLKEKTAKGLFWGAMNSGSTQILNILFGIFLARLLTPADYGIIGILTIFTLIAGNLQSSGFTQALVNIKQPTHNDYNSVFWFNVLVSLTMYVVLFFCAPLIADFFHQPCLTSLSRFVFLSFFISSFGIAQNGYMMKNMMNKEITIVNFMALICSNIVGLVLAFNQMAYWSLAWQQVIFILVLNIGRYYYTGWRPNFQIDFGPVRKMFGFSIKLLVTNIINTVSTNVLTFVFGRFYPINDVGNYSQAYNWDTKANSFVANTVGQIAQPVLSSIRDDQNREMMVFRKMLRFTAFLSFPLMFGLTLVSREFILITIHEKWVASVPLLQILCISGAFMPVYTLYQNLAISRGRSDVYMWCNLGQVIGLLALVLFCHQYGIQMMVVAYTLFIIGWLVVWQAMIKRITGLRFLDVAKDILPFMLCAAFTMGVTYLLTRWLENIYLLLLVRLVISAAIYFCIMKLLKVQILEECLAFAKGKFRKKS</sequence>
<evidence type="ECO:0000256" key="2">
    <source>
        <dbReference type="ARBA" id="ARBA00007430"/>
    </source>
</evidence>
<feature type="transmembrane region" description="Helical" evidence="7">
    <location>
        <begin position="175"/>
        <end position="192"/>
    </location>
</feature>
<feature type="transmembrane region" description="Helical" evidence="7">
    <location>
        <begin position="289"/>
        <end position="308"/>
    </location>
</feature>
<dbReference type="RefSeq" id="WP_134843307.1">
    <property type="nucleotide sequence ID" value="NZ_SGVY01000015.1"/>
</dbReference>
<gene>
    <name evidence="8" type="ORF">EXN75_07410</name>
</gene>
<proteinExistence type="inferred from homology"/>
<feature type="transmembrane region" description="Helical" evidence="7">
    <location>
        <begin position="320"/>
        <end position="343"/>
    </location>
</feature>
<evidence type="ECO:0000313" key="9">
    <source>
        <dbReference type="Proteomes" id="UP000297872"/>
    </source>
</evidence>
<feature type="transmembrane region" description="Helical" evidence="7">
    <location>
        <begin position="116"/>
        <end position="136"/>
    </location>
</feature>
<evidence type="ECO:0000256" key="5">
    <source>
        <dbReference type="ARBA" id="ARBA00022989"/>
    </source>
</evidence>
<evidence type="ECO:0000256" key="6">
    <source>
        <dbReference type="ARBA" id="ARBA00023136"/>
    </source>
</evidence>
<dbReference type="AlphaFoldDB" id="A0A4Y8VNE9"/>
<keyword evidence="4 7" id="KW-0812">Transmembrane</keyword>
<evidence type="ECO:0000256" key="7">
    <source>
        <dbReference type="SAM" id="Phobius"/>
    </source>
</evidence>
<feature type="transmembrane region" description="Helical" evidence="7">
    <location>
        <begin position="416"/>
        <end position="434"/>
    </location>
</feature>
<dbReference type="GeneID" id="302995117"/>
<dbReference type="GO" id="GO:0005886">
    <property type="term" value="C:plasma membrane"/>
    <property type="evidence" value="ECO:0007669"/>
    <property type="project" value="UniProtKB-SubCell"/>
</dbReference>
<dbReference type="CDD" id="cd13127">
    <property type="entry name" value="MATE_tuaB_like"/>
    <property type="match status" value="1"/>
</dbReference>
<organism evidence="8 9">
    <name type="scientific">Segatella hominis</name>
    <dbReference type="NCBI Taxonomy" id="2518605"/>
    <lineage>
        <taxon>Bacteria</taxon>
        <taxon>Pseudomonadati</taxon>
        <taxon>Bacteroidota</taxon>
        <taxon>Bacteroidia</taxon>
        <taxon>Bacteroidales</taxon>
        <taxon>Prevotellaceae</taxon>
        <taxon>Segatella</taxon>
    </lineage>
</organism>
<name>A0A4Y8VNE9_9BACT</name>
<comment type="similarity">
    <text evidence="2">Belongs to the polysaccharide synthase family.</text>
</comment>
<dbReference type="InterPro" id="IPR050833">
    <property type="entry name" value="Poly_Biosynth_Transport"/>
</dbReference>
<feature type="transmembrane region" description="Helical" evidence="7">
    <location>
        <begin position="82"/>
        <end position="104"/>
    </location>
</feature>
<comment type="caution">
    <text evidence="8">The sequence shown here is derived from an EMBL/GenBank/DDBJ whole genome shotgun (WGS) entry which is preliminary data.</text>
</comment>
<dbReference type="Pfam" id="PF13440">
    <property type="entry name" value="Polysacc_synt_3"/>
    <property type="match status" value="1"/>
</dbReference>
<keyword evidence="9" id="KW-1185">Reference proteome</keyword>
<reference evidence="8 9" key="1">
    <citation type="submission" date="2019-02" db="EMBL/GenBank/DDBJ databases">
        <title>Draft Genome Sequence of the Prevotella sp. BCRC 81118, Isolated from Human Feces.</title>
        <authorList>
            <person name="Huang C.-H."/>
        </authorList>
    </citation>
    <scope>NUCLEOTIDE SEQUENCE [LARGE SCALE GENOMIC DNA]</scope>
    <source>
        <strain evidence="8 9">BCRC 81118</strain>
    </source>
</reference>
<evidence type="ECO:0000256" key="1">
    <source>
        <dbReference type="ARBA" id="ARBA00004651"/>
    </source>
</evidence>
<keyword evidence="6 7" id="KW-0472">Membrane</keyword>
<feature type="transmembrane region" description="Helical" evidence="7">
    <location>
        <begin position="440"/>
        <end position="458"/>
    </location>
</feature>
<keyword evidence="3" id="KW-1003">Cell membrane</keyword>
<feature type="transmembrane region" description="Helical" evidence="7">
    <location>
        <begin position="355"/>
        <end position="373"/>
    </location>
</feature>
<feature type="transmembrane region" description="Helical" evidence="7">
    <location>
        <begin position="43"/>
        <end position="61"/>
    </location>
</feature>
<evidence type="ECO:0000256" key="4">
    <source>
        <dbReference type="ARBA" id="ARBA00022692"/>
    </source>
</evidence>
<keyword evidence="5 7" id="KW-1133">Transmembrane helix</keyword>
<dbReference type="PANTHER" id="PTHR30250:SF10">
    <property type="entry name" value="LIPOPOLYSACCHARIDE BIOSYNTHESIS PROTEIN WZXC"/>
    <property type="match status" value="1"/>
</dbReference>
<evidence type="ECO:0000313" key="8">
    <source>
        <dbReference type="EMBL" id="TFH81906.1"/>
    </source>
</evidence>
<feature type="transmembrane region" description="Helical" evidence="7">
    <location>
        <begin position="379"/>
        <end position="396"/>
    </location>
</feature>
<dbReference type="Proteomes" id="UP000297872">
    <property type="component" value="Unassembled WGS sequence"/>
</dbReference>
<protein>
    <submittedName>
        <fullName evidence="8">Lipopolysaccharide biosynthesis protein</fullName>
    </submittedName>
</protein>
<feature type="transmembrane region" description="Helical" evidence="7">
    <location>
        <begin position="12"/>
        <end position="37"/>
    </location>
</feature>
<dbReference type="PANTHER" id="PTHR30250">
    <property type="entry name" value="PST FAMILY PREDICTED COLANIC ACID TRANSPORTER"/>
    <property type="match status" value="1"/>
</dbReference>
<accession>A0A4Y8VNE9</accession>
<comment type="subcellular location">
    <subcellularLocation>
        <location evidence="1">Cell membrane</location>
        <topology evidence="1">Multi-pass membrane protein</topology>
    </subcellularLocation>
</comment>
<feature type="transmembrane region" description="Helical" evidence="7">
    <location>
        <begin position="148"/>
        <end position="169"/>
    </location>
</feature>